<proteinExistence type="predicted"/>
<feature type="transmembrane region" description="Helical" evidence="1">
    <location>
        <begin position="43"/>
        <end position="62"/>
    </location>
</feature>
<evidence type="ECO:0000313" key="2">
    <source>
        <dbReference type="EMBL" id="KFG30271.1"/>
    </source>
</evidence>
<dbReference type="Proteomes" id="UP000028838">
    <property type="component" value="Unassembled WGS sequence"/>
</dbReference>
<organism evidence="2 3">
    <name type="scientific">Toxoplasma gondii FOU</name>
    <dbReference type="NCBI Taxonomy" id="943167"/>
    <lineage>
        <taxon>Eukaryota</taxon>
        <taxon>Sar</taxon>
        <taxon>Alveolata</taxon>
        <taxon>Apicomplexa</taxon>
        <taxon>Conoidasida</taxon>
        <taxon>Coccidia</taxon>
        <taxon>Eucoccidiorida</taxon>
        <taxon>Eimeriorina</taxon>
        <taxon>Sarcocystidae</taxon>
        <taxon>Toxoplasma</taxon>
    </lineage>
</organism>
<feature type="transmembrane region" description="Helical" evidence="1">
    <location>
        <begin position="17"/>
        <end position="36"/>
    </location>
</feature>
<reference evidence="2 3" key="1">
    <citation type="submission" date="2014-07" db="EMBL/GenBank/DDBJ databases">
        <authorList>
            <person name="Sibley D."/>
            <person name="Venepally P."/>
            <person name="Karamycheva S."/>
            <person name="Hadjithomas M."/>
            <person name="Khan A."/>
            <person name="Brunk B."/>
            <person name="Roos D."/>
            <person name="Caler E."/>
            <person name="Lorenzi H."/>
        </authorList>
    </citation>
    <scope>NUCLEOTIDE SEQUENCE [LARGE SCALE GENOMIC DNA]</scope>
    <source>
        <strain evidence="2 3">FOU</strain>
    </source>
</reference>
<keyword evidence="1" id="KW-0472">Membrane</keyword>
<evidence type="ECO:0000313" key="3">
    <source>
        <dbReference type="Proteomes" id="UP000028838"/>
    </source>
</evidence>
<gene>
    <name evidence="2" type="ORF">TGFOU_357580</name>
</gene>
<comment type="caution">
    <text evidence="2">The sequence shown here is derived from an EMBL/GenBank/DDBJ whole genome shotgun (WGS) entry which is preliminary data.</text>
</comment>
<name>A0A086JDQ3_TOXGO</name>
<dbReference type="AlphaFoldDB" id="A0A086JDQ3"/>
<dbReference type="OrthoDB" id="2115465at2759"/>
<evidence type="ECO:0000256" key="1">
    <source>
        <dbReference type="SAM" id="Phobius"/>
    </source>
</evidence>
<feature type="non-terminal residue" evidence="2">
    <location>
        <position position="1"/>
    </location>
</feature>
<protein>
    <submittedName>
        <fullName evidence="2">Putative transmembrane protein</fullName>
    </submittedName>
</protein>
<sequence>ATGNPIRQSDPQSVPQLQVAAACFISVLLSPLYLEVETLCKILQLKLAVLGLFSWFCFYKNYHRNYALLTQ</sequence>
<keyword evidence="1" id="KW-1133">Transmembrane helix</keyword>
<accession>A0A086JDQ3</accession>
<dbReference type="EMBL" id="AEYH02003223">
    <property type="protein sequence ID" value="KFG30271.1"/>
    <property type="molecule type" value="Genomic_DNA"/>
</dbReference>
<dbReference type="VEuPathDB" id="ToxoDB:TGFOU_357580"/>
<keyword evidence="1 2" id="KW-0812">Transmembrane</keyword>